<evidence type="ECO:0000313" key="2">
    <source>
        <dbReference type="Proteomes" id="UP000078397"/>
    </source>
</evidence>
<dbReference type="RefSeq" id="XP_022284127.1">
    <property type="nucleotide sequence ID" value="XM_022429035.1"/>
</dbReference>
<name>A0A179F701_METCM</name>
<evidence type="ECO:0000313" key="1">
    <source>
        <dbReference type="EMBL" id="OAQ61246.2"/>
    </source>
</evidence>
<gene>
    <name evidence="1" type="ORF">VFPPC_16722</name>
</gene>
<accession>A0A179F701</accession>
<proteinExistence type="predicted"/>
<dbReference type="KEGG" id="pchm:VFPPC_16722"/>
<reference evidence="1 2" key="1">
    <citation type="journal article" date="2016" name="PLoS Pathog.">
        <title>Biosynthesis of antibiotic leucinostatins in bio-control fungus Purpureocillium lilacinum and their inhibition on phytophthora revealed by genome mining.</title>
        <authorList>
            <person name="Wang G."/>
            <person name="Liu Z."/>
            <person name="Lin R."/>
            <person name="Li E."/>
            <person name="Mao Z."/>
            <person name="Ling J."/>
            <person name="Yang Y."/>
            <person name="Yin W.B."/>
            <person name="Xie B."/>
        </authorList>
    </citation>
    <scope>NUCLEOTIDE SEQUENCE [LARGE SCALE GENOMIC DNA]</scope>
    <source>
        <strain evidence="1">170</strain>
    </source>
</reference>
<protein>
    <submittedName>
        <fullName evidence="1">Uncharacterized protein</fullName>
    </submittedName>
</protein>
<comment type="caution">
    <text evidence="1">The sequence shown here is derived from an EMBL/GenBank/DDBJ whole genome shotgun (WGS) entry which is preliminary data.</text>
</comment>
<sequence>MPYSIVTTPIGSISVTGGCCPISQKVISTKTTVLHVHCQTILESCKERGPYFPLIHARLSRVAISSGCGRLSIVALLTWYSVYHTTSRGVLSMSLVVYDEVGATNCDSFRM</sequence>
<dbReference type="AlphaFoldDB" id="A0A179F701"/>
<dbReference type="Proteomes" id="UP000078397">
    <property type="component" value="Unassembled WGS sequence"/>
</dbReference>
<organism evidence="1 2">
    <name type="scientific">Pochonia chlamydosporia 170</name>
    <dbReference type="NCBI Taxonomy" id="1380566"/>
    <lineage>
        <taxon>Eukaryota</taxon>
        <taxon>Fungi</taxon>
        <taxon>Dikarya</taxon>
        <taxon>Ascomycota</taxon>
        <taxon>Pezizomycotina</taxon>
        <taxon>Sordariomycetes</taxon>
        <taxon>Hypocreomycetidae</taxon>
        <taxon>Hypocreales</taxon>
        <taxon>Clavicipitaceae</taxon>
        <taxon>Pochonia</taxon>
    </lineage>
</organism>
<dbReference type="EMBL" id="LSBJ02000001">
    <property type="protein sequence ID" value="OAQ61246.2"/>
    <property type="molecule type" value="Genomic_DNA"/>
</dbReference>
<dbReference type="GeneID" id="28858469"/>
<keyword evidence="2" id="KW-1185">Reference proteome</keyword>